<proteinExistence type="predicted"/>
<organism evidence="1 2">
    <name type="scientific">Streptomyces cyaneogriseus subsp. noncyanogenus</name>
    <dbReference type="NCBI Taxonomy" id="477245"/>
    <lineage>
        <taxon>Bacteria</taxon>
        <taxon>Bacillati</taxon>
        <taxon>Actinomycetota</taxon>
        <taxon>Actinomycetes</taxon>
        <taxon>Kitasatosporales</taxon>
        <taxon>Streptomycetaceae</taxon>
        <taxon>Streptomyces</taxon>
    </lineage>
</organism>
<protein>
    <submittedName>
        <fullName evidence="1">Uncharacterized protein</fullName>
    </submittedName>
</protein>
<dbReference type="EMBL" id="CP010849">
    <property type="protein sequence ID" value="AJP03451.1"/>
    <property type="molecule type" value="Genomic_DNA"/>
</dbReference>
<dbReference type="KEGG" id="scw:TU94_20160"/>
<keyword evidence="2" id="KW-1185">Reference proteome</keyword>
<reference evidence="1 2" key="1">
    <citation type="submission" date="2015-02" db="EMBL/GenBank/DDBJ databases">
        <title>Genome sequence of thermotolerant Streptomyces cyaneogriseus subsp. Noncyanogenus NMWT1, the producer of nematocidal antibiotics nemadectin.</title>
        <authorList>
            <person name="Wang H."/>
            <person name="Li C."/>
            <person name="Xiang W."/>
            <person name="Wang X."/>
        </authorList>
    </citation>
    <scope>NUCLEOTIDE SEQUENCE [LARGE SCALE GENOMIC DNA]</scope>
    <source>
        <strain evidence="1 2">NMWT 1</strain>
    </source>
</reference>
<accession>A0A0C5GGD8</accession>
<gene>
    <name evidence="1" type="ORF">TU94_20160</name>
</gene>
<evidence type="ECO:0000313" key="2">
    <source>
        <dbReference type="Proteomes" id="UP000032234"/>
    </source>
</evidence>
<dbReference type="PATRIC" id="fig|477245.3.peg.4251"/>
<evidence type="ECO:0000313" key="1">
    <source>
        <dbReference type="EMBL" id="AJP03451.1"/>
    </source>
</evidence>
<name>A0A0C5GGD8_9ACTN</name>
<sequence length="72" mass="8154">MVSRLLRKLGLVADGFRLLAHEPRSHALMGSMQWVRHDCGLWVQHDEPLTACDYGQHVPRRLARPVTLALVA</sequence>
<dbReference type="AlphaFoldDB" id="A0A0C5GGD8"/>
<dbReference type="HOGENOM" id="CLU_2720482_0_0_11"/>
<dbReference type="Proteomes" id="UP000032234">
    <property type="component" value="Chromosome"/>
</dbReference>